<protein>
    <submittedName>
        <fullName evidence="2">Polysaccharide pyruvyl transferase family protein</fullName>
    </submittedName>
</protein>
<comment type="caution">
    <text evidence="2">The sequence shown here is derived from an EMBL/GenBank/DDBJ whole genome shotgun (WGS) entry which is preliminary data.</text>
</comment>
<proteinExistence type="predicted"/>
<reference evidence="3" key="1">
    <citation type="journal article" date="2019" name="Int. J. Syst. Evol. Microbiol.">
        <title>The Global Catalogue of Microorganisms (GCM) 10K type strain sequencing project: providing services to taxonomists for standard genome sequencing and annotation.</title>
        <authorList>
            <consortium name="The Broad Institute Genomics Platform"/>
            <consortium name="The Broad Institute Genome Sequencing Center for Infectious Disease"/>
            <person name="Wu L."/>
            <person name="Ma J."/>
        </authorList>
    </citation>
    <scope>NUCLEOTIDE SEQUENCE [LARGE SCALE GENOMIC DNA]</scope>
    <source>
        <strain evidence="3">CGMCC 1.16855</strain>
    </source>
</reference>
<dbReference type="RefSeq" id="WP_216836215.1">
    <property type="nucleotide sequence ID" value="NZ_JAFNJS010000002.1"/>
</dbReference>
<keyword evidence="3" id="KW-1185">Reference proteome</keyword>
<dbReference type="InterPro" id="IPR007345">
    <property type="entry name" value="Polysacch_pyruvyl_Trfase"/>
</dbReference>
<dbReference type="GO" id="GO:0016740">
    <property type="term" value="F:transferase activity"/>
    <property type="evidence" value="ECO:0007669"/>
    <property type="project" value="UniProtKB-KW"/>
</dbReference>
<evidence type="ECO:0000313" key="2">
    <source>
        <dbReference type="EMBL" id="MFC3000169.1"/>
    </source>
</evidence>
<name>A0ABV7BSU5_9PROT</name>
<dbReference type="EMBL" id="JBHRSB010000002">
    <property type="protein sequence ID" value="MFC3000169.1"/>
    <property type="molecule type" value="Genomic_DNA"/>
</dbReference>
<organism evidence="2 3">
    <name type="scientific">Falsiroseomonas tokyonensis</name>
    <dbReference type="NCBI Taxonomy" id="430521"/>
    <lineage>
        <taxon>Bacteria</taxon>
        <taxon>Pseudomonadati</taxon>
        <taxon>Pseudomonadota</taxon>
        <taxon>Alphaproteobacteria</taxon>
        <taxon>Acetobacterales</taxon>
        <taxon>Roseomonadaceae</taxon>
        <taxon>Falsiroseomonas</taxon>
    </lineage>
</organism>
<evidence type="ECO:0000259" key="1">
    <source>
        <dbReference type="Pfam" id="PF04230"/>
    </source>
</evidence>
<sequence length="357" mass="39743">MTEGAGVIGTGTIYRPFRPDNTGNILHAVAARRLLQNHTDLPTTRLWSEKETEKARSMTHIVVVMANAIRLGETEGGLSAHHDIMAQNLARTNQPVVVFGLGAQAAAGREVAMTMPEPTLRLLRIIADRSQRIAVRGAFTAEVLEKFGIKKAAVLGCQSCFISLTPKFPHALNRPLKQGSRVAFNYTSISREAPLVKWAVEQELDMVGQQEGYEELLKADQPPPADAKMERFYSTQGIPAETYAAYCRTHFHKFFEQDSWLAHMARYDFSTGSRFHGNMAALQAGVPALWMTHDRRTQELCELLKLPSMPLEDAIRIRDLATLRAAADYSGFLSAYPARYAQFKAYLDESGLPHRLA</sequence>
<gene>
    <name evidence="2" type="ORF">ACFOD3_09710</name>
</gene>
<dbReference type="Proteomes" id="UP001595420">
    <property type="component" value="Unassembled WGS sequence"/>
</dbReference>
<dbReference type="Pfam" id="PF04230">
    <property type="entry name" value="PS_pyruv_trans"/>
    <property type="match status" value="1"/>
</dbReference>
<accession>A0ABV7BSU5</accession>
<evidence type="ECO:0000313" key="3">
    <source>
        <dbReference type="Proteomes" id="UP001595420"/>
    </source>
</evidence>
<keyword evidence="2" id="KW-0808">Transferase</keyword>
<feature type="domain" description="Polysaccharide pyruvyl transferase" evidence="1">
    <location>
        <begin position="21"/>
        <end position="294"/>
    </location>
</feature>